<evidence type="ECO:0000313" key="1">
    <source>
        <dbReference type="EMBL" id="QDU69670.1"/>
    </source>
</evidence>
<protein>
    <submittedName>
        <fullName evidence="1">Uncharacterized protein</fullName>
    </submittedName>
</protein>
<gene>
    <name evidence="1" type="ORF">Pla133_47910</name>
</gene>
<evidence type="ECO:0000313" key="2">
    <source>
        <dbReference type="Proteomes" id="UP000316921"/>
    </source>
</evidence>
<keyword evidence="2" id="KW-1185">Reference proteome</keyword>
<reference evidence="1 2" key="1">
    <citation type="submission" date="2019-02" db="EMBL/GenBank/DDBJ databases">
        <title>Deep-cultivation of Planctomycetes and their phenomic and genomic characterization uncovers novel biology.</title>
        <authorList>
            <person name="Wiegand S."/>
            <person name="Jogler M."/>
            <person name="Boedeker C."/>
            <person name="Pinto D."/>
            <person name="Vollmers J."/>
            <person name="Rivas-Marin E."/>
            <person name="Kohn T."/>
            <person name="Peeters S.H."/>
            <person name="Heuer A."/>
            <person name="Rast P."/>
            <person name="Oberbeckmann S."/>
            <person name="Bunk B."/>
            <person name="Jeske O."/>
            <person name="Meyerdierks A."/>
            <person name="Storesund J.E."/>
            <person name="Kallscheuer N."/>
            <person name="Luecker S."/>
            <person name="Lage O.M."/>
            <person name="Pohl T."/>
            <person name="Merkel B.J."/>
            <person name="Hornburger P."/>
            <person name="Mueller R.-W."/>
            <person name="Bruemmer F."/>
            <person name="Labrenz M."/>
            <person name="Spormann A.M."/>
            <person name="Op den Camp H."/>
            <person name="Overmann J."/>
            <person name="Amann R."/>
            <person name="Jetten M.S.M."/>
            <person name="Mascher T."/>
            <person name="Medema M.H."/>
            <person name="Devos D.P."/>
            <person name="Kaster A.-K."/>
            <person name="Ovreas L."/>
            <person name="Rohde M."/>
            <person name="Galperin M.Y."/>
            <person name="Jogler C."/>
        </authorList>
    </citation>
    <scope>NUCLEOTIDE SEQUENCE [LARGE SCALE GENOMIC DNA]</scope>
    <source>
        <strain evidence="1 2">Pla133</strain>
    </source>
</reference>
<dbReference type="AlphaFoldDB" id="A0A518BRT8"/>
<name>A0A518BRT8_9BACT</name>
<organism evidence="1 2">
    <name type="scientific">Engelhardtia mirabilis</name>
    <dbReference type="NCBI Taxonomy" id="2528011"/>
    <lineage>
        <taxon>Bacteria</taxon>
        <taxon>Pseudomonadati</taxon>
        <taxon>Planctomycetota</taxon>
        <taxon>Planctomycetia</taxon>
        <taxon>Planctomycetia incertae sedis</taxon>
        <taxon>Engelhardtia</taxon>
    </lineage>
</organism>
<dbReference type="Proteomes" id="UP000316921">
    <property type="component" value="Chromosome"/>
</dbReference>
<dbReference type="KEGG" id="pbap:Pla133_47910"/>
<accession>A0A518BRT8</accession>
<sequence length="273" mass="28532">MLYPAAPMSPIARIPRPRRALLVAGLTPLLVLFACSDPEPDAPSGPAAGTAPTVNITPADLEPQDAIQRMRFENTLGQAYGASPPTDDLLALAADLGRSARVIDGSVALTPDRRATTAQVLLPEVGLQASLTADPRSLEIYLVQAANSSDATFAHRSLRIGVTVDGNGQVESGHVTVLHHFDLSNPAVLEKFGDLTYAVGWAITGSTSRGLRADPTLARREVGPDGEPTLMVGPEASGAFTAPGRPTATVRPGDKNLTAWSSWAALHARLAGR</sequence>
<dbReference type="EMBL" id="CP036287">
    <property type="protein sequence ID" value="QDU69670.1"/>
    <property type="molecule type" value="Genomic_DNA"/>
</dbReference>
<proteinExistence type="predicted"/>